<dbReference type="KEGG" id="mfk:E2N92_09415"/>
<reference evidence="1" key="2">
    <citation type="submission" date="2019-03" db="EMBL/GenBank/DDBJ databases">
        <authorList>
            <person name="Chen S.-C."/>
            <person name="Wu S.-Y."/>
            <person name="Lai M.-C."/>
        </authorList>
    </citation>
    <scope>NUCLEOTIDE SEQUENCE</scope>
    <source>
        <strain evidence="1">ML15</strain>
    </source>
</reference>
<dbReference type="AlphaFoldDB" id="A0A8G1EGA6"/>
<keyword evidence="2" id="KW-1185">Reference proteome</keyword>
<dbReference type="SUPFAM" id="SSF46785">
    <property type="entry name" value="Winged helix' DNA-binding domain"/>
    <property type="match status" value="1"/>
</dbReference>
<dbReference type="InterPro" id="IPR036388">
    <property type="entry name" value="WH-like_DNA-bd_sf"/>
</dbReference>
<name>A0A8G1EGA6_9EURY</name>
<proteinExistence type="predicted"/>
<dbReference type="RefSeq" id="WP_220680943.1">
    <property type="nucleotide sequence ID" value="NZ_CP037968.1"/>
</dbReference>
<dbReference type="OrthoDB" id="109306at2157"/>
<evidence type="ECO:0000313" key="1">
    <source>
        <dbReference type="EMBL" id="QYZ79633.1"/>
    </source>
</evidence>
<dbReference type="InterPro" id="IPR036390">
    <property type="entry name" value="WH_DNA-bd_sf"/>
</dbReference>
<accession>A0A8G1EGA6</accession>
<gene>
    <name evidence="1" type="ORF">E2N92_09415</name>
</gene>
<dbReference type="EMBL" id="CP037968">
    <property type="protein sequence ID" value="QYZ79633.1"/>
    <property type="molecule type" value="Genomic_DNA"/>
</dbReference>
<protein>
    <submittedName>
        <fullName evidence="1">Uncharacterized protein</fullName>
    </submittedName>
</protein>
<dbReference type="Gene3D" id="1.10.10.10">
    <property type="entry name" value="Winged helix-like DNA-binding domain superfamily/Winged helix DNA-binding domain"/>
    <property type="match status" value="1"/>
</dbReference>
<dbReference type="Proteomes" id="UP000826709">
    <property type="component" value="Chromosome"/>
</dbReference>
<sequence>MKKPGKSAEKVLYALVGSAMRQYGGKDLEKMTGLSSHEINVAVRELEEMGAVEVHHRTSGEPYLFTTAKITAKGRAIFQVMAVPGCDT</sequence>
<organism evidence="1 2">
    <name type="scientific">Methanofollis formosanus</name>
    <dbReference type="NCBI Taxonomy" id="299308"/>
    <lineage>
        <taxon>Archaea</taxon>
        <taxon>Methanobacteriati</taxon>
        <taxon>Methanobacteriota</taxon>
        <taxon>Stenosarchaea group</taxon>
        <taxon>Methanomicrobia</taxon>
        <taxon>Methanomicrobiales</taxon>
        <taxon>Methanomicrobiaceae</taxon>
        <taxon>Methanofollis</taxon>
    </lineage>
</organism>
<reference evidence="1" key="1">
    <citation type="journal article" date="2005" name="Int. J. Syst. Evol. Microbiol.">
        <title>Methanofollis formosanus sp. nov., isolated from a fish pond.</title>
        <authorList>
            <person name="Wu S.Y."/>
            <person name="Chen S.C."/>
            <person name="Lai M.C."/>
        </authorList>
    </citation>
    <scope>NUCLEOTIDE SEQUENCE</scope>
    <source>
        <strain evidence="1">ML15</strain>
    </source>
</reference>
<evidence type="ECO:0000313" key="2">
    <source>
        <dbReference type="Proteomes" id="UP000826709"/>
    </source>
</evidence>